<name>A0AAV7IWH3_COTGL</name>
<evidence type="ECO:0000313" key="1">
    <source>
        <dbReference type="EMBL" id="KAH0560104.1"/>
    </source>
</evidence>
<proteinExistence type="predicted"/>
<evidence type="ECO:0000313" key="2">
    <source>
        <dbReference type="Proteomes" id="UP000826195"/>
    </source>
</evidence>
<reference evidence="1 2" key="1">
    <citation type="journal article" date="2021" name="J. Hered.">
        <title>A chromosome-level genome assembly of the parasitoid wasp, Cotesia glomerata (Hymenoptera: Braconidae).</title>
        <authorList>
            <person name="Pinto B.J."/>
            <person name="Weis J.J."/>
            <person name="Gamble T."/>
            <person name="Ode P.J."/>
            <person name="Paul R."/>
            <person name="Zaspel J.M."/>
        </authorList>
    </citation>
    <scope>NUCLEOTIDE SEQUENCE [LARGE SCALE GENOMIC DNA]</scope>
    <source>
        <strain evidence="1">CgM1</strain>
    </source>
</reference>
<comment type="caution">
    <text evidence="1">The sequence shown here is derived from an EMBL/GenBank/DDBJ whole genome shotgun (WGS) entry which is preliminary data.</text>
</comment>
<dbReference type="AlphaFoldDB" id="A0AAV7IWH3"/>
<dbReference type="Proteomes" id="UP000826195">
    <property type="component" value="Unassembled WGS sequence"/>
</dbReference>
<sequence length="101" mass="11909">MDIIKKRDYQLYCCLIIEEDQDYGKRKVVIDALVVPRWRYRFENTRRKGPKEKMAGEKKEKGIPDGRLVVPELRNVPCRPCGAKGDRQCLRVEWKPRGSCE</sequence>
<keyword evidence="2" id="KW-1185">Reference proteome</keyword>
<protein>
    <submittedName>
        <fullName evidence="1">Uncharacterized protein</fullName>
    </submittedName>
</protein>
<organism evidence="1 2">
    <name type="scientific">Cotesia glomerata</name>
    <name type="common">Lepidopteran parasitic wasp</name>
    <name type="synonym">Apanteles glomeratus</name>
    <dbReference type="NCBI Taxonomy" id="32391"/>
    <lineage>
        <taxon>Eukaryota</taxon>
        <taxon>Metazoa</taxon>
        <taxon>Ecdysozoa</taxon>
        <taxon>Arthropoda</taxon>
        <taxon>Hexapoda</taxon>
        <taxon>Insecta</taxon>
        <taxon>Pterygota</taxon>
        <taxon>Neoptera</taxon>
        <taxon>Endopterygota</taxon>
        <taxon>Hymenoptera</taxon>
        <taxon>Apocrita</taxon>
        <taxon>Ichneumonoidea</taxon>
        <taxon>Braconidae</taxon>
        <taxon>Microgastrinae</taxon>
        <taxon>Cotesia</taxon>
    </lineage>
</organism>
<dbReference type="EMBL" id="JAHXZJ010000374">
    <property type="protein sequence ID" value="KAH0560104.1"/>
    <property type="molecule type" value="Genomic_DNA"/>
</dbReference>
<gene>
    <name evidence="1" type="ORF">KQX54_001049</name>
</gene>
<accession>A0AAV7IWH3</accession>